<gene>
    <name evidence="1" type="ORF">G8W68_002462</name>
</gene>
<reference evidence="1" key="1">
    <citation type="journal article" date="2018" name="Genome Biol.">
        <title>SKESA: strategic k-mer extension for scrupulous assemblies.</title>
        <authorList>
            <person name="Souvorov A."/>
            <person name="Agarwala R."/>
            <person name="Lipman D.J."/>
        </authorList>
    </citation>
    <scope>NUCLEOTIDE SEQUENCE</scope>
    <source>
        <strain evidence="1">MA.CK_03/00008112</strain>
    </source>
</reference>
<sequence>MNDGNHTFNKIKPLRSCSYENFTSAKTPSQQTRSHCISIRLNDAELSYVDGLREDLNRAVWIRMSALKHRPPKIPEINLTVWKLLAKASQDLNYLVHHLNTKSHDSPFTITEIYTVQKRIKALRDVLLSTNRSVCDK</sequence>
<accession>A0A760GJB9</accession>
<dbReference type="EMBL" id="DAAXTA010000007">
    <property type="protein sequence ID" value="HAG2458424.1"/>
    <property type="molecule type" value="Genomic_DNA"/>
</dbReference>
<evidence type="ECO:0000313" key="1">
    <source>
        <dbReference type="EMBL" id="HAG2458424.1"/>
    </source>
</evidence>
<dbReference type="AlphaFoldDB" id="A0A760GJB9"/>
<proteinExistence type="predicted"/>
<organism evidence="1">
    <name type="scientific">Salmonella enterica</name>
    <name type="common">Salmonella choleraesuis</name>
    <dbReference type="NCBI Taxonomy" id="28901"/>
    <lineage>
        <taxon>Bacteria</taxon>
        <taxon>Pseudomonadati</taxon>
        <taxon>Pseudomonadota</taxon>
        <taxon>Gammaproteobacteria</taxon>
        <taxon>Enterobacterales</taxon>
        <taxon>Enterobacteriaceae</taxon>
        <taxon>Salmonella</taxon>
    </lineage>
</organism>
<name>A0A760GJB9_SALER</name>
<protein>
    <submittedName>
        <fullName evidence="1">Uncharacterized protein</fullName>
    </submittedName>
</protein>
<comment type="caution">
    <text evidence="1">The sequence shown here is derived from an EMBL/GenBank/DDBJ whole genome shotgun (WGS) entry which is preliminary data.</text>
</comment>
<reference evidence="1" key="2">
    <citation type="submission" date="2020-02" db="EMBL/GenBank/DDBJ databases">
        <authorList>
            <consortium name="NCBI Pathogen Detection Project"/>
        </authorList>
    </citation>
    <scope>NUCLEOTIDE SEQUENCE</scope>
    <source>
        <strain evidence="1">MA.CK_03/00008112</strain>
    </source>
</reference>